<feature type="domain" description="PPM-type phosphatase" evidence="1">
    <location>
        <begin position="37"/>
        <end position="275"/>
    </location>
</feature>
<sequence length="288" mass="31817">MMGTVMIQTVTAVILVIAIAVRVILCRQQENQEETSGAGISQTNGRKEIQADVVLAFTNDAGTMAVLADGIGNQNTGKLCAQLAADTIMDRYEPYRVLNNPDYFFKSTFAEANRRIQMTIGERRGGASLAAVFIDKHHLYYAIAGNVRIALKRGEELIPLSRGQTIDVLAAEAYENGAISRQEAIWSMDEKRVWNYLGMDGFREIERCEQPIQLKPGDVILIASKGIFEELSWGEMEDILLNGTSVQEQADTMVRKAESKLNPEMDNGSVLLLNVQTEAADEKDKLGI</sequence>
<evidence type="ECO:0000259" key="1">
    <source>
        <dbReference type="PROSITE" id="PS51746"/>
    </source>
</evidence>
<dbReference type="EMBL" id="QSSQ01000036">
    <property type="protein sequence ID" value="RGL97676.1"/>
    <property type="molecule type" value="Genomic_DNA"/>
</dbReference>
<dbReference type="AlphaFoldDB" id="A0A3E4TXQ0"/>
<reference evidence="2 4" key="1">
    <citation type="submission" date="2018-08" db="EMBL/GenBank/DDBJ databases">
        <title>A genome reference for cultivated species of the human gut microbiota.</title>
        <authorList>
            <person name="Zou Y."/>
            <person name="Xue W."/>
            <person name="Luo G."/>
        </authorList>
    </citation>
    <scope>NUCLEOTIDE SEQUENCE [LARGE SCALE GENOMIC DNA]</scope>
    <source>
        <strain evidence="2 4">TF05-11AC</strain>
    </source>
</reference>
<dbReference type="SMART" id="SM00332">
    <property type="entry name" value="PP2Cc"/>
    <property type="match status" value="1"/>
</dbReference>
<proteinExistence type="predicted"/>
<dbReference type="EMBL" id="QSSQ01000039">
    <property type="protein sequence ID" value="RGL96913.1"/>
    <property type="molecule type" value="Genomic_DNA"/>
</dbReference>
<gene>
    <name evidence="3" type="ORF">DXC39_25070</name>
    <name evidence="2" type="ORF">DXC39_26230</name>
</gene>
<dbReference type="Gene3D" id="3.60.40.10">
    <property type="entry name" value="PPM-type phosphatase domain"/>
    <property type="match status" value="1"/>
</dbReference>
<protein>
    <submittedName>
        <fullName evidence="2">Protein serine/threonine phosphatase 2C family protein</fullName>
    </submittedName>
</protein>
<dbReference type="PROSITE" id="PS51746">
    <property type="entry name" value="PPM_2"/>
    <property type="match status" value="1"/>
</dbReference>
<evidence type="ECO:0000313" key="2">
    <source>
        <dbReference type="EMBL" id="RGL96913.1"/>
    </source>
</evidence>
<dbReference type="InterPro" id="IPR036457">
    <property type="entry name" value="PPM-type-like_dom_sf"/>
</dbReference>
<dbReference type="SUPFAM" id="SSF81606">
    <property type="entry name" value="PP2C-like"/>
    <property type="match status" value="1"/>
</dbReference>
<evidence type="ECO:0000313" key="3">
    <source>
        <dbReference type="EMBL" id="RGL97676.1"/>
    </source>
</evidence>
<organism evidence="2 4">
    <name type="scientific">Hungatella hathewayi</name>
    <dbReference type="NCBI Taxonomy" id="154046"/>
    <lineage>
        <taxon>Bacteria</taxon>
        <taxon>Bacillati</taxon>
        <taxon>Bacillota</taxon>
        <taxon>Clostridia</taxon>
        <taxon>Lachnospirales</taxon>
        <taxon>Lachnospiraceae</taxon>
        <taxon>Hungatella</taxon>
    </lineage>
</organism>
<dbReference type="InterPro" id="IPR001932">
    <property type="entry name" value="PPM-type_phosphatase-like_dom"/>
</dbReference>
<accession>A0A3E4TXQ0</accession>
<dbReference type="RefSeq" id="WP_007858397.1">
    <property type="nucleotide sequence ID" value="NZ_CAUFPL010000061.1"/>
</dbReference>
<dbReference type="SMART" id="SM00331">
    <property type="entry name" value="PP2C_SIG"/>
    <property type="match status" value="1"/>
</dbReference>
<name>A0A3E4TXQ0_9FIRM</name>
<dbReference type="Proteomes" id="UP000261257">
    <property type="component" value="Unassembled WGS sequence"/>
</dbReference>
<comment type="caution">
    <text evidence="2">The sequence shown here is derived from an EMBL/GenBank/DDBJ whole genome shotgun (WGS) entry which is preliminary data.</text>
</comment>
<evidence type="ECO:0000313" key="4">
    <source>
        <dbReference type="Proteomes" id="UP000261257"/>
    </source>
</evidence>